<feature type="transmembrane region" description="Helical" evidence="6">
    <location>
        <begin position="63"/>
        <end position="82"/>
    </location>
</feature>
<dbReference type="Pfam" id="PF04193">
    <property type="entry name" value="PQ-loop"/>
    <property type="match status" value="2"/>
</dbReference>
<dbReference type="InterPro" id="IPR051415">
    <property type="entry name" value="LAAT-1"/>
</dbReference>
<comment type="subcellular location">
    <subcellularLocation>
        <location evidence="1">Membrane</location>
        <topology evidence="1">Multi-pass membrane protein</topology>
    </subcellularLocation>
</comment>
<organism evidence="7 8">
    <name type="scientific">Elliptochloris bilobata</name>
    <dbReference type="NCBI Taxonomy" id="381761"/>
    <lineage>
        <taxon>Eukaryota</taxon>
        <taxon>Viridiplantae</taxon>
        <taxon>Chlorophyta</taxon>
        <taxon>core chlorophytes</taxon>
        <taxon>Trebouxiophyceae</taxon>
        <taxon>Trebouxiophyceae incertae sedis</taxon>
        <taxon>Elliptochloris clade</taxon>
        <taxon>Elliptochloris</taxon>
    </lineage>
</organism>
<evidence type="ECO:0000313" key="8">
    <source>
        <dbReference type="Proteomes" id="UP001445335"/>
    </source>
</evidence>
<dbReference type="AlphaFoldDB" id="A0AAW1S1T1"/>
<dbReference type="Proteomes" id="UP001445335">
    <property type="component" value="Unassembled WGS sequence"/>
</dbReference>
<gene>
    <name evidence="7" type="ORF">WJX81_001406</name>
</gene>
<feature type="transmembrane region" description="Helical" evidence="6">
    <location>
        <begin position="26"/>
        <end position="42"/>
    </location>
</feature>
<dbReference type="PANTHER" id="PTHR16201:SF34">
    <property type="entry name" value="LYSOSOMAL AMINO ACID TRANSPORTER 1"/>
    <property type="match status" value="1"/>
</dbReference>
<evidence type="ECO:0000256" key="6">
    <source>
        <dbReference type="SAM" id="Phobius"/>
    </source>
</evidence>
<dbReference type="PANTHER" id="PTHR16201">
    <property type="entry name" value="SEVEN TRANSMEMBRANE PROTEIN 1-RELATED"/>
    <property type="match status" value="1"/>
</dbReference>
<evidence type="ECO:0000256" key="1">
    <source>
        <dbReference type="ARBA" id="ARBA00004141"/>
    </source>
</evidence>
<dbReference type="Gene3D" id="1.20.1280.290">
    <property type="match status" value="2"/>
</dbReference>
<evidence type="ECO:0000256" key="2">
    <source>
        <dbReference type="ARBA" id="ARBA00022692"/>
    </source>
</evidence>
<proteinExistence type="predicted"/>
<feature type="transmembrane region" description="Helical" evidence="6">
    <location>
        <begin position="277"/>
        <end position="295"/>
    </location>
</feature>
<sequence>MSPCAHGAYEFFEVYFNDCVYNARDAVGFAAGVLSIGAWLVAQMPQIVSNCRNRSADALSAWFLAEWLLGDTCNLIGLLLVGDQLPTMTYTAMYFICMDTVLIMQYIYYGTLQRRRERARSLCARPRPHHAPPHHRLHAPAPHTHALPPYRPLPSEASGNLEERGGSPSSAREAGVPRLPWAAPPPKGGGGGEALLRWPFLVGAHPEWARVAGMAVGWVSSAFYVGSRVSQIVKNAQRRSAEGLALSMFAAAICANCLYGAGILLRSYSAAELLGSAPWLLGSLGTVALDMVIFVQGTHYARKKCLALQQLPGSGFAADPARSPAQA</sequence>
<dbReference type="FunFam" id="1.20.1280.290:FF:000009">
    <property type="entry name" value="PQ loop repeat family protein"/>
    <property type="match status" value="1"/>
</dbReference>
<evidence type="ECO:0000256" key="4">
    <source>
        <dbReference type="ARBA" id="ARBA00023136"/>
    </source>
</evidence>
<dbReference type="EMBL" id="JALJOU010000015">
    <property type="protein sequence ID" value="KAK9839623.1"/>
    <property type="molecule type" value="Genomic_DNA"/>
</dbReference>
<keyword evidence="2 6" id="KW-0812">Transmembrane</keyword>
<feature type="region of interest" description="Disordered" evidence="5">
    <location>
        <begin position="125"/>
        <end position="181"/>
    </location>
</feature>
<name>A0AAW1S1T1_9CHLO</name>
<protein>
    <recommendedName>
        <fullName evidence="9">PQ-loop repeat-containing protein 2</fullName>
    </recommendedName>
</protein>
<evidence type="ECO:0000313" key="7">
    <source>
        <dbReference type="EMBL" id="KAK9839623.1"/>
    </source>
</evidence>
<keyword evidence="4 6" id="KW-0472">Membrane</keyword>
<feature type="transmembrane region" description="Helical" evidence="6">
    <location>
        <begin position="244"/>
        <end position="265"/>
    </location>
</feature>
<dbReference type="InterPro" id="IPR006603">
    <property type="entry name" value="PQ-loop_rpt"/>
</dbReference>
<evidence type="ECO:0000256" key="3">
    <source>
        <dbReference type="ARBA" id="ARBA00022989"/>
    </source>
</evidence>
<comment type="caution">
    <text evidence="7">The sequence shown here is derived from an EMBL/GenBank/DDBJ whole genome shotgun (WGS) entry which is preliminary data.</text>
</comment>
<dbReference type="GO" id="GO:0015174">
    <property type="term" value="F:basic amino acid transmembrane transporter activity"/>
    <property type="evidence" value="ECO:0007669"/>
    <property type="project" value="TreeGrafter"/>
</dbReference>
<accession>A0AAW1S1T1</accession>
<evidence type="ECO:0000256" key="5">
    <source>
        <dbReference type="SAM" id="MobiDB-lite"/>
    </source>
</evidence>
<feature type="compositionally biased region" description="Basic residues" evidence="5">
    <location>
        <begin position="126"/>
        <end position="138"/>
    </location>
</feature>
<keyword evidence="8" id="KW-1185">Reference proteome</keyword>
<keyword evidence="3 6" id="KW-1133">Transmembrane helix</keyword>
<feature type="transmembrane region" description="Helical" evidence="6">
    <location>
        <begin position="88"/>
        <end position="109"/>
    </location>
</feature>
<reference evidence="7 8" key="1">
    <citation type="journal article" date="2024" name="Nat. Commun.">
        <title>Phylogenomics reveals the evolutionary origins of lichenization in chlorophyte algae.</title>
        <authorList>
            <person name="Puginier C."/>
            <person name="Libourel C."/>
            <person name="Otte J."/>
            <person name="Skaloud P."/>
            <person name="Haon M."/>
            <person name="Grisel S."/>
            <person name="Petersen M."/>
            <person name="Berrin J.G."/>
            <person name="Delaux P.M."/>
            <person name="Dal Grande F."/>
            <person name="Keller J."/>
        </authorList>
    </citation>
    <scope>NUCLEOTIDE SEQUENCE [LARGE SCALE GENOMIC DNA]</scope>
    <source>
        <strain evidence="7 8">SAG 245.80</strain>
    </source>
</reference>
<feature type="compositionally biased region" description="Low complexity" evidence="5">
    <location>
        <begin position="139"/>
        <end position="148"/>
    </location>
</feature>
<evidence type="ECO:0008006" key="9">
    <source>
        <dbReference type="Google" id="ProtNLM"/>
    </source>
</evidence>
<dbReference type="SMART" id="SM00679">
    <property type="entry name" value="CTNS"/>
    <property type="match status" value="2"/>
</dbReference>
<dbReference type="GO" id="GO:0098852">
    <property type="term" value="C:lytic vacuole membrane"/>
    <property type="evidence" value="ECO:0007669"/>
    <property type="project" value="UniProtKB-ARBA"/>
</dbReference>